<dbReference type="InterPro" id="IPR009937">
    <property type="entry name" value="Phage_holin_3_6"/>
</dbReference>
<dbReference type="EMBL" id="NOXV01000066">
    <property type="protein sequence ID" value="OYQ48627.1"/>
    <property type="molecule type" value="Genomic_DNA"/>
</dbReference>
<evidence type="ECO:0000313" key="2">
    <source>
        <dbReference type="EMBL" id="OYQ48627.1"/>
    </source>
</evidence>
<keyword evidence="1" id="KW-1133">Transmembrane helix</keyword>
<evidence type="ECO:0000256" key="1">
    <source>
        <dbReference type="SAM" id="Phobius"/>
    </source>
</evidence>
<evidence type="ECO:0000313" key="3">
    <source>
        <dbReference type="Proteomes" id="UP000216605"/>
    </source>
</evidence>
<feature type="transmembrane region" description="Helical" evidence="1">
    <location>
        <begin position="75"/>
        <end position="97"/>
    </location>
</feature>
<keyword evidence="1" id="KW-0472">Membrane</keyword>
<dbReference type="Proteomes" id="UP000216605">
    <property type="component" value="Unassembled WGS sequence"/>
</dbReference>
<dbReference type="AlphaFoldDB" id="A0A256A444"/>
<feature type="transmembrane region" description="Helical" evidence="1">
    <location>
        <begin position="43"/>
        <end position="69"/>
    </location>
</feature>
<comment type="caution">
    <text evidence="2">The sequence shown here is derived from an EMBL/GenBank/DDBJ whole genome shotgun (WGS) entry which is preliminary data.</text>
</comment>
<dbReference type="RefSeq" id="WP_094411574.1">
    <property type="nucleotide sequence ID" value="NZ_NOXV01000066.1"/>
</dbReference>
<organism evidence="2 3">
    <name type="scientific">Flavobacterium cyanobacteriorum</name>
    <dbReference type="NCBI Taxonomy" id="2022802"/>
    <lineage>
        <taxon>Bacteria</taxon>
        <taxon>Pseudomonadati</taxon>
        <taxon>Bacteroidota</taxon>
        <taxon>Flavobacteriia</taxon>
        <taxon>Flavobacteriales</taxon>
        <taxon>Flavobacteriaceae</taxon>
        <taxon>Flavobacterium</taxon>
    </lineage>
</organism>
<reference evidence="2 3" key="1">
    <citation type="submission" date="2017-07" db="EMBL/GenBank/DDBJ databases">
        <title>Flavobacterium cyanobacteriorum sp. nov., isolated from cyanobacterial aggregates in a eutrophic lake.</title>
        <authorList>
            <person name="Cai H."/>
        </authorList>
    </citation>
    <scope>NUCLEOTIDE SEQUENCE [LARGE SCALE GENOMIC DNA]</scope>
    <source>
        <strain evidence="2 3">TH021</strain>
    </source>
</reference>
<protein>
    <recommendedName>
        <fullName evidence="4">Competence protein</fullName>
    </recommendedName>
</protein>
<gene>
    <name evidence="2" type="ORF">CHU92_00635</name>
</gene>
<evidence type="ECO:0008006" key="4">
    <source>
        <dbReference type="Google" id="ProtNLM"/>
    </source>
</evidence>
<keyword evidence="1" id="KW-0812">Transmembrane</keyword>
<name>A0A256A444_9FLAO</name>
<accession>A0A256A444</accession>
<dbReference type="OrthoDB" id="1144182at2"/>
<sequence length="119" mass="13765">MAFEEVKENVEDLRRQAKELLDANIRYYKLYIFRKINRAASKAFTALFLGIMVVFVLIFFSIALAIAIGNAINDLASGFLIVGGLYIVVTVIMYYTIGKYLEKRILEKLSRKFFKHDEQ</sequence>
<dbReference type="Pfam" id="PF07332">
    <property type="entry name" value="Phage_holin_3_6"/>
    <property type="match status" value="1"/>
</dbReference>
<proteinExistence type="predicted"/>
<keyword evidence="3" id="KW-1185">Reference proteome</keyword>